<feature type="compositionally biased region" description="Basic and acidic residues" evidence="1">
    <location>
        <begin position="37"/>
        <end position="46"/>
    </location>
</feature>
<name>A0AB34PGS7_9PORP</name>
<protein>
    <submittedName>
        <fullName evidence="2">Uncharacterized protein</fullName>
    </submittedName>
</protein>
<dbReference type="Proteomes" id="UP000030136">
    <property type="component" value="Unassembled WGS sequence"/>
</dbReference>
<organism evidence="2 3">
    <name type="scientific">Porphyromonas crevioricanis</name>
    <dbReference type="NCBI Taxonomy" id="393921"/>
    <lineage>
        <taxon>Bacteria</taxon>
        <taxon>Pseudomonadati</taxon>
        <taxon>Bacteroidota</taxon>
        <taxon>Bacteroidia</taxon>
        <taxon>Bacteroidales</taxon>
        <taxon>Porphyromonadaceae</taxon>
        <taxon>Porphyromonas</taxon>
    </lineage>
</organism>
<evidence type="ECO:0000256" key="1">
    <source>
        <dbReference type="SAM" id="MobiDB-lite"/>
    </source>
</evidence>
<dbReference type="EMBL" id="JQJC01000023">
    <property type="protein sequence ID" value="KGN93740.1"/>
    <property type="molecule type" value="Genomic_DNA"/>
</dbReference>
<accession>A0AB34PGS7</accession>
<sequence length="96" mass="10449">MGGEILWQQVGGNYPPKITLRDLLCKLPHVSSLKRESLLPDNDHGAHPTACTDRGFPKSTKRLDYGRSRTQSLPSASGTIFLGGILRGYTGRISLA</sequence>
<evidence type="ECO:0000313" key="2">
    <source>
        <dbReference type="EMBL" id="KGN93740.1"/>
    </source>
</evidence>
<gene>
    <name evidence="2" type="ORF">HQ38_08135</name>
</gene>
<dbReference type="AlphaFoldDB" id="A0AB34PGS7"/>
<reference evidence="2 3" key="1">
    <citation type="submission" date="2014-08" db="EMBL/GenBank/DDBJ databases">
        <title>Porphyromonas crevioricanis strain:COT-253_OH1447 Genome sequencing.</title>
        <authorList>
            <person name="Wallis C."/>
            <person name="Deusch O."/>
            <person name="O'Flynn C."/>
            <person name="Davis I."/>
            <person name="Jospin G."/>
            <person name="Darling A.E."/>
            <person name="Coil D.A."/>
            <person name="Alexiev A."/>
            <person name="Horsfall A."/>
            <person name="Kirkwood N."/>
            <person name="Harris S."/>
            <person name="Eisen J.A."/>
        </authorList>
    </citation>
    <scope>NUCLEOTIDE SEQUENCE [LARGE SCALE GENOMIC DNA]</scope>
    <source>
        <strain evidence="3">COT-253 OH1447</strain>
    </source>
</reference>
<evidence type="ECO:0000313" key="3">
    <source>
        <dbReference type="Proteomes" id="UP000030136"/>
    </source>
</evidence>
<proteinExistence type="predicted"/>
<comment type="caution">
    <text evidence="2">The sequence shown here is derived from an EMBL/GenBank/DDBJ whole genome shotgun (WGS) entry which is preliminary data.</text>
</comment>
<feature type="region of interest" description="Disordered" evidence="1">
    <location>
        <begin position="37"/>
        <end position="59"/>
    </location>
</feature>